<name>A0A3S0K9N3_9PROT</name>
<evidence type="ECO:0000256" key="2">
    <source>
        <dbReference type="ARBA" id="ARBA00022603"/>
    </source>
</evidence>
<feature type="domain" description="B12-binding" evidence="8">
    <location>
        <begin position="21"/>
        <end position="174"/>
    </location>
</feature>
<evidence type="ECO:0000259" key="8">
    <source>
        <dbReference type="PROSITE" id="PS51332"/>
    </source>
</evidence>
<evidence type="ECO:0000256" key="3">
    <source>
        <dbReference type="ARBA" id="ARBA00022679"/>
    </source>
</evidence>
<dbReference type="GO" id="GO:0031419">
    <property type="term" value="F:cobalamin binding"/>
    <property type="evidence" value="ECO:0007669"/>
    <property type="project" value="InterPro"/>
</dbReference>
<dbReference type="PROSITE" id="PS51918">
    <property type="entry name" value="RADICAL_SAM"/>
    <property type="match status" value="1"/>
</dbReference>
<dbReference type="GO" id="GO:0005829">
    <property type="term" value="C:cytosol"/>
    <property type="evidence" value="ECO:0007669"/>
    <property type="project" value="TreeGrafter"/>
</dbReference>
<keyword evidence="3" id="KW-0808">Transferase</keyword>
<dbReference type="GO" id="GO:0003824">
    <property type="term" value="F:catalytic activity"/>
    <property type="evidence" value="ECO:0007669"/>
    <property type="project" value="InterPro"/>
</dbReference>
<dbReference type="SMART" id="SM00729">
    <property type="entry name" value="Elp3"/>
    <property type="match status" value="1"/>
</dbReference>
<keyword evidence="6" id="KW-0408">Iron</keyword>
<dbReference type="InterPro" id="IPR007197">
    <property type="entry name" value="rSAM"/>
</dbReference>
<dbReference type="Gene3D" id="3.20.20.70">
    <property type="entry name" value="Aldolase class I"/>
    <property type="match status" value="1"/>
</dbReference>
<keyword evidence="4" id="KW-0949">S-adenosyl-L-methionine</keyword>
<dbReference type="PANTHER" id="PTHR43409:SF7">
    <property type="entry name" value="BLL1977 PROTEIN"/>
    <property type="match status" value="1"/>
</dbReference>
<dbReference type="SFLD" id="SFLDG01123">
    <property type="entry name" value="methyltransferase_(Class_B)"/>
    <property type="match status" value="1"/>
</dbReference>
<dbReference type="InterPro" id="IPR036724">
    <property type="entry name" value="Cobalamin-bd_sf"/>
</dbReference>
<dbReference type="OrthoDB" id="9801424at2"/>
<dbReference type="InterPro" id="IPR051198">
    <property type="entry name" value="BchE-like"/>
</dbReference>
<dbReference type="InterPro" id="IPR006638">
    <property type="entry name" value="Elp3/MiaA/NifB-like_rSAM"/>
</dbReference>
<dbReference type="GO" id="GO:0051539">
    <property type="term" value="F:4 iron, 4 sulfur cluster binding"/>
    <property type="evidence" value="ECO:0007669"/>
    <property type="project" value="UniProtKB-KW"/>
</dbReference>
<dbReference type="Pfam" id="PF04055">
    <property type="entry name" value="Radical_SAM"/>
    <property type="match status" value="1"/>
</dbReference>
<feature type="domain" description="Radical SAM core" evidence="9">
    <location>
        <begin position="208"/>
        <end position="433"/>
    </location>
</feature>
<keyword evidence="2" id="KW-0489">Methyltransferase</keyword>
<comment type="caution">
    <text evidence="10">The sequence shown here is derived from an EMBL/GenBank/DDBJ whole genome shotgun (WGS) entry which is preliminary data.</text>
</comment>
<accession>A0A3S0K9N3</accession>
<protein>
    <submittedName>
        <fullName evidence="10">Radical SAM proteinB12-binding domain-containing radical SAM protein</fullName>
    </submittedName>
</protein>
<dbReference type="SUPFAM" id="SSF102114">
    <property type="entry name" value="Radical SAM enzymes"/>
    <property type="match status" value="1"/>
</dbReference>
<keyword evidence="7" id="KW-0411">Iron-sulfur</keyword>
<evidence type="ECO:0000256" key="1">
    <source>
        <dbReference type="ARBA" id="ARBA00001966"/>
    </source>
</evidence>
<dbReference type="InterPro" id="IPR034466">
    <property type="entry name" value="Methyltransferase_Class_B"/>
</dbReference>
<dbReference type="AlphaFoldDB" id="A0A3S0K9N3"/>
<dbReference type="SFLD" id="SFLDS00029">
    <property type="entry name" value="Radical_SAM"/>
    <property type="match status" value="1"/>
</dbReference>
<evidence type="ECO:0000256" key="5">
    <source>
        <dbReference type="ARBA" id="ARBA00022723"/>
    </source>
</evidence>
<keyword evidence="11" id="KW-1185">Reference proteome</keyword>
<proteinExistence type="predicted"/>
<dbReference type="CDD" id="cd01335">
    <property type="entry name" value="Radical_SAM"/>
    <property type="match status" value="1"/>
</dbReference>
<keyword evidence="5" id="KW-0479">Metal-binding</keyword>
<gene>
    <name evidence="10" type="ORF">EJ903_16240</name>
</gene>
<organism evidence="10 11">
    <name type="scientific">Azospirillum griseum</name>
    <dbReference type="NCBI Taxonomy" id="2496639"/>
    <lineage>
        <taxon>Bacteria</taxon>
        <taxon>Pseudomonadati</taxon>
        <taxon>Pseudomonadota</taxon>
        <taxon>Alphaproteobacteria</taxon>
        <taxon>Rhodospirillales</taxon>
        <taxon>Azospirillaceae</taxon>
        <taxon>Azospirillum</taxon>
    </lineage>
</organism>
<evidence type="ECO:0000313" key="10">
    <source>
        <dbReference type="EMBL" id="RTR18051.1"/>
    </source>
</evidence>
<dbReference type="InterPro" id="IPR058240">
    <property type="entry name" value="rSAM_sf"/>
</dbReference>
<dbReference type="SFLD" id="SFLDG01082">
    <property type="entry name" value="B12-binding_domain_containing"/>
    <property type="match status" value="1"/>
</dbReference>
<evidence type="ECO:0000256" key="6">
    <source>
        <dbReference type="ARBA" id="ARBA00023004"/>
    </source>
</evidence>
<dbReference type="EMBL" id="RXMA01000016">
    <property type="protein sequence ID" value="RTR18051.1"/>
    <property type="molecule type" value="Genomic_DNA"/>
</dbReference>
<dbReference type="Pfam" id="PF02310">
    <property type="entry name" value="B12-binding"/>
    <property type="match status" value="1"/>
</dbReference>
<dbReference type="InterPro" id="IPR006158">
    <property type="entry name" value="Cobalamin-bd"/>
</dbReference>
<evidence type="ECO:0000259" key="9">
    <source>
        <dbReference type="PROSITE" id="PS51918"/>
    </source>
</evidence>
<dbReference type="Gene3D" id="3.40.50.280">
    <property type="entry name" value="Cobalamin-binding domain"/>
    <property type="match status" value="1"/>
</dbReference>
<dbReference type="Proteomes" id="UP000277007">
    <property type="component" value="Unassembled WGS sequence"/>
</dbReference>
<evidence type="ECO:0000256" key="4">
    <source>
        <dbReference type="ARBA" id="ARBA00022691"/>
    </source>
</evidence>
<reference evidence="10 11" key="1">
    <citation type="submission" date="2018-12" db="EMBL/GenBank/DDBJ databases">
        <authorList>
            <person name="Yang Y."/>
        </authorList>
    </citation>
    <scope>NUCLEOTIDE SEQUENCE [LARGE SCALE GENOMIC DNA]</scope>
    <source>
        <strain evidence="10 11">L-25-5w-1</strain>
    </source>
</reference>
<evidence type="ECO:0000313" key="11">
    <source>
        <dbReference type="Proteomes" id="UP000277007"/>
    </source>
</evidence>
<sequence length="511" mass="56671">MPRFLQRATAISQGTPRRSVGLVIPPSAFLLDERVFVSLGVLKVAAVLEQRGHAVSVLDLSGVSNFEEALRAFLENAGVEVLGLTATTPQLPAVAVIARVVRAERPDIRLVLGGPHVTLTHSALKLERKAGQTNGRAAASVRRLEEMFDILCTGDGELTILRAIQSDAPALIDGDDMVGDYFLDDETYEGTPLPARHLVDLDSYRYTIEGHRATSLIAQLGCPFGCGFCGGRNSRSLRVIRTRTVQSIVDEVAFLHRTYGYTGFMFYDDELNVNRSMVALMRQLSHLQDRLGVEFRLRGFIKAELLTDEQAAEMRRAGFRWLLCGFEAAHPRILTNIQKRATLDDNTRAVEIAKRHGLKTKALMSIGHPGETEDSVLAVRDWLVRMEVEDFDCTIITTYPGTPYYDQALPHPEHQDVWTYTQPKTGDRLHSINVDFTQTAEYYKGAPDGGYKSHVFTDHLSAADIVALRDRVESDVRKTLGIAFNPSRPAMLYEHSMGQPLPPSILRSGVG</sequence>
<dbReference type="RefSeq" id="WP_126617324.1">
    <property type="nucleotide sequence ID" value="NZ_JBHUCY010000054.1"/>
</dbReference>
<evidence type="ECO:0000256" key="7">
    <source>
        <dbReference type="ARBA" id="ARBA00023014"/>
    </source>
</evidence>
<comment type="cofactor">
    <cofactor evidence="1">
        <name>[4Fe-4S] cluster</name>
        <dbReference type="ChEBI" id="CHEBI:49883"/>
    </cofactor>
</comment>
<dbReference type="GO" id="GO:0046872">
    <property type="term" value="F:metal ion binding"/>
    <property type="evidence" value="ECO:0007669"/>
    <property type="project" value="UniProtKB-KW"/>
</dbReference>
<dbReference type="SUPFAM" id="SSF52242">
    <property type="entry name" value="Cobalamin (vitamin B12)-binding domain"/>
    <property type="match status" value="1"/>
</dbReference>
<dbReference type="PANTHER" id="PTHR43409">
    <property type="entry name" value="ANAEROBIC MAGNESIUM-PROTOPORPHYRIN IX MONOMETHYL ESTER CYCLASE-RELATED"/>
    <property type="match status" value="1"/>
</dbReference>
<dbReference type="PROSITE" id="PS51332">
    <property type="entry name" value="B12_BINDING"/>
    <property type="match status" value="1"/>
</dbReference>
<dbReference type="InterPro" id="IPR013785">
    <property type="entry name" value="Aldolase_TIM"/>
</dbReference>